<feature type="compositionally biased region" description="Low complexity" evidence="1">
    <location>
        <begin position="184"/>
        <end position="193"/>
    </location>
</feature>
<dbReference type="GO" id="GO:1990112">
    <property type="term" value="C:RQC complex"/>
    <property type="evidence" value="ECO:0007669"/>
    <property type="project" value="TreeGrafter"/>
</dbReference>
<gene>
    <name evidence="2" type="ORF">EWM64_g9715</name>
</gene>
<feature type="region of interest" description="Disordered" evidence="1">
    <location>
        <begin position="20"/>
        <end position="126"/>
    </location>
</feature>
<feature type="compositionally biased region" description="Polar residues" evidence="1">
    <location>
        <begin position="197"/>
        <end position="206"/>
    </location>
</feature>
<dbReference type="InterPro" id="IPR006994">
    <property type="entry name" value="TCF25/Rqc1"/>
</dbReference>
<feature type="compositionally biased region" description="Basic residues" evidence="1">
    <location>
        <begin position="66"/>
        <end position="77"/>
    </location>
</feature>
<keyword evidence="3" id="KW-1185">Reference proteome</keyword>
<dbReference type="GO" id="GO:1990116">
    <property type="term" value="P:ribosome-associated ubiquitin-dependent protein catabolic process"/>
    <property type="evidence" value="ECO:0007669"/>
    <property type="project" value="TreeGrafter"/>
</dbReference>
<dbReference type="STRING" id="135208.A0A4Y9ZJU1"/>
<comment type="caution">
    <text evidence="2">The sequence shown here is derived from an EMBL/GenBank/DDBJ whole genome shotgun (WGS) entry which is preliminary data.</text>
</comment>
<reference evidence="2 3" key="1">
    <citation type="submission" date="2019-02" db="EMBL/GenBank/DDBJ databases">
        <title>Genome sequencing of the rare red list fungi Hericium alpestre (H. flagellum).</title>
        <authorList>
            <person name="Buettner E."/>
            <person name="Kellner H."/>
        </authorList>
    </citation>
    <scope>NUCLEOTIDE SEQUENCE [LARGE SCALE GENOMIC DNA]</scope>
    <source>
        <strain evidence="2 3">DSM 108284</strain>
    </source>
</reference>
<name>A0A4Y9ZJU1_9AGAM</name>
<dbReference type="GO" id="GO:0072344">
    <property type="term" value="P:rescue of stalled ribosome"/>
    <property type="evidence" value="ECO:0007669"/>
    <property type="project" value="TreeGrafter"/>
</dbReference>
<proteinExistence type="predicted"/>
<dbReference type="AlphaFoldDB" id="A0A4Y9ZJU1"/>
<evidence type="ECO:0000256" key="1">
    <source>
        <dbReference type="SAM" id="MobiDB-lite"/>
    </source>
</evidence>
<dbReference type="Pfam" id="PF04910">
    <property type="entry name" value="Tcf25"/>
    <property type="match status" value="1"/>
</dbReference>
<accession>A0A4Y9ZJU1</accession>
<evidence type="ECO:0000313" key="2">
    <source>
        <dbReference type="EMBL" id="TFY74297.1"/>
    </source>
</evidence>
<dbReference type="PANTHER" id="PTHR22684:SF0">
    <property type="entry name" value="RIBOSOME QUALITY CONTROL COMPLEX SUBUNIT TCF25"/>
    <property type="match status" value="1"/>
</dbReference>
<feature type="region of interest" description="Disordered" evidence="1">
    <location>
        <begin position="184"/>
        <end position="206"/>
    </location>
</feature>
<dbReference type="OrthoDB" id="205993at2759"/>
<evidence type="ECO:0000313" key="3">
    <source>
        <dbReference type="Proteomes" id="UP000298061"/>
    </source>
</evidence>
<protein>
    <submittedName>
        <fullName evidence="2">Uncharacterized protein</fullName>
    </submittedName>
</protein>
<dbReference type="PANTHER" id="PTHR22684">
    <property type="entry name" value="NULP1-RELATED"/>
    <property type="match status" value="1"/>
</dbReference>
<dbReference type="Proteomes" id="UP000298061">
    <property type="component" value="Unassembled WGS sequence"/>
</dbReference>
<organism evidence="2 3">
    <name type="scientific">Hericium alpestre</name>
    <dbReference type="NCBI Taxonomy" id="135208"/>
    <lineage>
        <taxon>Eukaryota</taxon>
        <taxon>Fungi</taxon>
        <taxon>Dikarya</taxon>
        <taxon>Basidiomycota</taxon>
        <taxon>Agaricomycotina</taxon>
        <taxon>Agaricomycetes</taxon>
        <taxon>Russulales</taxon>
        <taxon>Hericiaceae</taxon>
        <taxon>Hericium</taxon>
    </lineage>
</organism>
<sequence>MPPRLSKRQQREQEELLALAGAATPDHVKDEGEEEEPSAPAKGGFAALMANSVDVEEESSEGEIRKVKKPKKKKKKESRSVTPSQSVKIAVDQPSPSPSPSASTPGPSKKERKALKKQKAKQKDGVDEIDQALQELSIKQAPFNPYHRFPNLQLAALLSVSLSHVDPDAEMRKFFGKKVVDAAAKASPGPSSARRQPVTQRSSLTRRPTWWPAKMREGLMVRVLSDEEFQRKMKENGWSELEERWWTVEYSKRYKGVTLSFMQTVMSGDPDGLYAILRRVPWHADTILQVAEIFSHREEHTTAADYIERALFTYERAFVGAFNFTSGINRLDFDRVENRPFYLAVHRYVIDLARRGAHRTAFEFARLLYGLDPWTDPHGALLHLDFLAIKAGMHQWLLDIFSLFDAQTLAEKSGSNVLAGRVSVLALPGWAYSRALAIRYKGGEDAAQESTAALKQAILSFPSVLPLLADKADISLSAEVRGHPAFKIFVKDW</sequence>
<feature type="compositionally biased region" description="Basic residues" evidence="1">
    <location>
        <begin position="110"/>
        <end position="120"/>
    </location>
</feature>
<dbReference type="EMBL" id="SFCI01002169">
    <property type="protein sequence ID" value="TFY74297.1"/>
    <property type="molecule type" value="Genomic_DNA"/>
</dbReference>